<dbReference type="PANTHER" id="PTHR37298:SF1">
    <property type="entry name" value="UPF0111 PROTEIN YKAA"/>
    <property type="match status" value="1"/>
</dbReference>
<name>A0ABU2GW89_9ACTN</name>
<dbReference type="EMBL" id="JAVLUS010000012">
    <property type="protein sequence ID" value="MDS1115219.1"/>
    <property type="molecule type" value="Genomic_DNA"/>
</dbReference>
<dbReference type="Pfam" id="PF01865">
    <property type="entry name" value="PhoU_div"/>
    <property type="match status" value="1"/>
</dbReference>
<dbReference type="Gene3D" id="1.20.58.220">
    <property type="entry name" value="Phosphate transport system protein phou homolog 2, domain 2"/>
    <property type="match status" value="1"/>
</dbReference>
<gene>
    <name evidence="2" type="ORF">RD149_15755</name>
</gene>
<reference evidence="2 3" key="1">
    <citation type="submission" date="2023-08" db="EMBL/GenBank/DDBJ databases">
        <title>Bioegradation of LLDPE and BLDPE plastic by marine bacteria from coast plastic debris.</title>
        <authorList>
            <person name="Rong Z."/>
        </authorList>
    </citation>
    <scope>NUCLEOTIDE SEQUENCE [LARGE SCALE GENOMIC DNA]</scope>
    <source>
        <strain evidence="2 3">Z-2</strain>
    </source>
</reference>
<sequence>MGTTTHHHARRHPQRLGRQNGVFSRFKPKSDLFYELFTSSAQCLADGTKTLTWLLDAEPDVAETARRMVELEHACDQITHDLFRTVNSSFITPFDRSDIYVLGSCLDDVMDHMEAATHLMALYGVTELPRQLKEMIDNLGACATLTTDAMSRLATMKDLEQYWIDINELENRADHIYRTFLAYLFDGHLDALTVMKLKDIADEFEDAADSFEKVSHVVESLVLKES</sequence>
<proteinExistence type="inferred from homology"/>
<protein>
    <submittedName>
        <fullName evidence="2">DUF47 family protein</fullName>
    </submittedName>
</protein>
<dbReference type="InterPro" id="IPR038078">
    <property type="entry name" value="PhoU-like_sf"/>
</dbReference>
<accession>A0ABU2GW89</accession>
<evidence type="ECO:0000313" key="2">
    <source>
        <dbReference type="EMBL" id="MDS1115219.1"/>
    </source>
</evidence>
<dbReference type="Proteomes" id="UP001265083">
    <property type="component" value="Unassembled WGS sequence"/>
</dbReference>
<evidence type="ECO:0000256" key="1">
    <source>
        <dbReference type="ARBA" id="ARBA00008591"/>
    </source>
</evidence>
<keyword evidence="3" id="KW-1185">Reference proteome</keyword>
<dbReference type="InterPro" id="IPR052912">
    <property type="entry name" value="UPF0111_domain"/>
</dbReference>
<dbReference type="PANTHER" id="PTHR37298">
    <property type="entry name" value="UPF0111 PROTEIN YKAA"/>
    <property type="match status" value="1"/>
</dbReference>
<comment type="similarity">
    <text evidence="1">Belongs to the UPF0111 family.</text>
</comment>
<evidence type="ECO:0000313" key="3">
    <source>
        <dbReference type="Proteomes" id="UP001265083"/>
    </source>
</evidence>
<dbReference type="RefSeq" id="WP_310951220.1">
    <property type="nucleotide sequence ID" value="NZ_JAVLUS010000012.1"/>
</dbReference>
<dbReference type="InterPro" id="IPR018445">
    <property type="entry name" value="Put_Phosphate_transp_reg"/>
</dbReference>
<comment type="caution">
    <text evidence="2">The sequence shown here is derived from an EMBL/GenBank/DDBJ whole genome shotgun (WGS) entry which is preliminary data.</text>
</comment>
<organism evidence="2 3">
    <name type="scientific">Gordonia westfalica</name>
    <dbReference type="NCBI Taxonomy" id="158898"/>
    <lineage>
        <taxon>Bacteria</taxon>
        <taxon>Bacillati</taxon>
        <taxon>Actinomycetota</taxon>
        <taxon>Actinomycetes</taxon>
        <taxon>Mycobacteriales</taxon>
        <taxon>Gordoniaceae</taxon>
        <taxon>Gordonia</taxon>
    </lineage>
</organism>